<evidence type="ECO:0000256" key="7">
    <source>
        <dbReference type="PIRSR" id="PIRSR600715-1"/>
    </source>
</evidence>
<feature type="transmembrane region" description="Helical" evidence="8">
    <location>
        <begin position="121"/>
        <end position="145"/>
    </location>
</feature>
<accession>A0A0F5FJC9</accession>
<protein>
    <recommendedName>
        <fullName evidence="11">Glycosyl transferase</fullName>
    </recommendedName>
</protein>
<feature type="transmembrane region" description="Helical" evidence="8">
    <location>
        <begin position="6"/>
        <end position="25"/>
    </location>
</feature>
<evidence type="ECO:0000256" key="5">
    <source>
        <dbReference type="ARBA" id="ARBA00022989"/>
    </source>
</evidence>
<dbReference type="Proteomes" id="UP000033649">
    <property type="component" value="Unassembled WGS sequence"/>
</dbReference>
<dbReference type="GO" id="GO:0016780">
    <property type="term" value="F:phosphotransferase activity, for other substituted phosphate groups"/>
    <property type="evidence" value="ECO:0007669"/>
    <property type="project" value="InterPro"/>
</dbReference>
<evidence type="ECO:0000256" key="1">
    <source>
        <dbReference type="ARBA" id="ARBA00004651"/>
    </source>
</evidence>
<dbReference type="GO" id="GO:0005886">
    <property type="term" value="C:plasma membrane"/>
    <property type="evidence" value="ECO:0007669"/>
    <property type="project" value="UniProtKB-SubCell"/>
</dbReference>
<dbReference type="GO" id="GO:0046872">
    <property type="term" value="F:metal ion binding"/>
    <property type="evidence" value="ECO:0007669"/>
    <property type="project" value="UniProtKB-KW"/>
</dbReference>
<feature type="transmembrane region" description="Helical" evidence="8">
    <location>
        <begin position="157"/>
        <end position="175"/>
    </location>
</feature>
<name>A0A0F5FJC9_9HYPH</name>
<feature type="transmembrane region" description="Helical" evidence="8">
    <location>
        <begin position="97"/>
        <end position="115"/>
    </location>
</feature>
<dbReference type="GO" id="GO:0009103">
    <property type="term" value="P:lipopolysaccharide biosynthetic process"/>
    <property type="evidence" value="ECO:0007669"/>
    <property type="project" value="TreeGrafter"/>
</dbReference>
<keyword evidence="6 8" id="KW-0472">Membrane</keyword>
<gene>
    <name evidence="9" type="ORF">VE26_02330</name>
</gene>
<comment type="cofactor">
    <cofactor evidence="7">
        <name>Mg(2+)</name>
        <dbReference type="ChEBI" id="CHEBI:18420"/>
    </cofactor>
</comment>
<feature type="transmembrane region" description="Helical" evidence="8">
    <location>
        <begin position="46"/>
        <end position="66"/>
    </location>
</feature>
<keyword evidence="7" id="KW-0479">Metal-binding</keyword>
<keyword evidence="10" id="KW-1185">Reference proteome</keyword>
<dbReference type="AlphaFoldDB" id="A0A0F5FJC9"/>
<feature type="transmembrane region" description="Helical" evidence="8">
    <location>
        <begin position="241"/>
        <end position="261"/>
    </location>
</feature>
<evidence type="ECO:0000256" key="6">
    <source>
        <dbReference type="ARBA" id="ARBA00023136"/>
    </source>
</evidence>
<organism evidence="9 10">
    <name type="scientific">Devosia chinhatensis</name>
    <dbReference type="NCBI Taxonomy" id="429727"/>
    <lineage>
        <taxon>Bacteria</taxon>
        <taxon>Pseudomonadati</taxon>
        <taxon>Pseudomonadota</taxon>
        <taxon>Alphaproteobacteria</taxon>
        <taxon>Hyphomicrobiales</taxon>
        <taxon>Devosiaceae</taxon>
        <taxon>Devosia</taxon>
    </lineage>
</organism>
<dbReference type="EMBL" id="JZEY01000054">
    <property type="protein sequence ID" value="KKB08908.1"/>
    <property type="molecule type" value="Genomic_DNA"/>
</dbReference>
<dbReference type="CDD" id="cd06854">
    <property type="entry name" value="GT_WbpL_WbcO_like"/>
    <property type="match status" value="1"/>
</dbReference>
<evidence type="ECO:0000256" key="8">
    <source>
        <dbReference type="SAM" id="Phobius"/>
    </source>
</evidence>
<proteinExistence type="predicted"/>
<evidence type="ECO:0000313" key="9">
    <source>
        <dbReference type="EMBL" id="KKB08908.1"/>
    </source>
</evidence>
<keyword evidence="7" id="KW-0460">Magnesium</keyword>
<evidence type="ECO:0000313" key="10">
    <source>
        <dbReference type="Proteomes" id="UP000033649"/>
    </source>
</evidence>
<feature type="transmembrane region" description="Helical" evidence="8">
    <location>
        <begin position="282"/>
        <end position="301"/>
    </location>
</feature>
<dbReference type="PANTHER" id="PTHR22926">
    <property type="entry name" value="PHOSPHO-N-ACETYLMURAMOYL-PENTAPEPTIDE-TRANSFERASE"/>
    <property type="match status" value="1"/>
</dbReference>
<evidence type="ECO:0008006" key="11">
    <source>
        <dbReference type="Google" id="ProtNLM"/>
    </source>
</evidence>
<keyword evidence="3" id="KW-0808">Transferase</keyword>
<keyword evidence="5 8" id="KW-1133">Transmembrane helix</keyword>
<dbReference type="Pfam" id="PF00953">
    <property type="entry name" value="Glycos_transf_4"/>
    <property type="match status" value="1"/>
</dbReference>
<reference evidence="9 10" key="1">
    <citation type="submission" date="2015-03" db="EMBL/GenBank/DDBJ databases">
        <authorList>
            <person name="Hassan Y."/>
            <person name="Lepp D."/>
            <person name="Li X.-Z."/>
            <person name="Zhou T."/>
        </authorList>
    </citation>
    <scope>NUCLEOTIDE SEQUENCE [LARGE SCALE GENOMIC DNA]</scope>
    <source>
        <strain evidence="9 10">IPL18</strain>
    </source>
</reference>
<dbReference type="GO" id="GO:0044038">
    <property type="term" value="P:cell wall macromolecule biosynthetic process"/>
    <property type="evidence" value="ECO:0007669"/>
    <property type="project" value="TreeGrafter"/>
</dbReference>
<feature type="transmembrane region" description="Helical" evidence="8">
    <location>
        <begin position="181"/>
        <end position="202"/>
    </location>
</feature>
<comment type="subcellular location">
    <subcellularLocation>
        <location evidence="1">Cell membrane</location>
        <topology evidence="1">Multi-pass membrane protein</topology>
    </subcellularLocation>
</comment>
<dbReference type="OrthoDB" id="9783652at2"/>
<feature type="transmembrane region" description="Helical" evidence="8">
    <location>
        <begin position="72"/>
        <end position="90"/>
    </location>
</feature>
<dbReference type="PATRIC" id="fig|429727.3.peg.486"/>
<evidence type="ECO:0000256" key="4">
    <source>
        <dbReference type="ARBA" id="ARBA00022692"/>
    </source>
</evidence>
<sequence>MPSYVFSILVVLSAAGFAWLMAALVQRNAVRLRLVQVPNERSSHRTPTPSGGGIAIAMASLFAGLALLPSSFALAAWGASLVAALLGLADDRMDLPALFRLGVQFVLVMVLLGAAGNLPPLTISGLIVPQALLYVGLALAGVWWINLFNFMDGIDGIAASESVLLLAGLIFFALGSGQDSGAVWLMWWGAAVASASLGFLVLNWPPAKIFMGDAGSNFLATAIFAIALGLLSANILDYSVVLILAALFVADATVTLIQRAFRGERVFSAHRSHAYQRLARRWNGHLPVTLACIAVNLTWLYPLALWAQRDPAIAWLAVLMAYVPMVFICLIAGAGKPDSETHVATDLATHEE</sequence>
<keyword evidence="2" id="KW-1003">Cell membrane</keyword>
<feature type="binding site" evidence="7">
    <location>
        <position position="213"/>
    </location>
    <ligand>
        <name>Mg(2+)</name>
        <dbReference type="ChEBI" id="CHEBI:18420"/>
    </ligand>
</feature>
<feature type="transmembrane region" description="Helical" evidence="8">
    <location>
        <begin position="214"/>
        <end position="235"/>
    </location>
</feature>
<dbReference type="STRING" id="429727.VE26_02330"/>
<comment type="caution">
    <text evidence="9">The sequence shown here is derived from an EMBL/GenBank/DDBJ whole genome shotgun (WGS) entry which is preliminary data.</text>
</comment>
<dbReference type="PANTHER" id="PTHR22926:SF3">
    <property type="entry name" value="UNDECAPRENYL-PHOSPHATE ALPHA-N-ACETYLGLUCOSAMINYL 1-PHOSPHATE TRANSFERASE"/>
    <property type="match status" value="1"/>
</dbReference>
<dbReference type="GO" id="GO:0071555">
    <property type="term" value="P:cell wall organization"/>
    <property type="evidence" value="ECO:0007669"/>
    <property type="project" value="TreeGrafter"/>
</dbReference>
<feature type="binding site" evidence="7">
    <location>
        <position position="149"/>
    </location>
    <ligand>
        <name>Mg(2+)</name>
        <dbReference type="ChEBI" id="CHEBI:18420"/>
    </ligand>
</feature>
<keyword evidence="4 8" id="KW-0812">Transmembrane</keyword>
<dbReference type="InterPro" id="IPR000715">
    <property type="entry name" value="Glycosyl_transferase_4"/>
</dbReference>
<evidence type="ECO:0000256" key="3">
    <source>
        <dbReference type="ARBA" id="ARBA00022679"/>
    </source>
</evidence>
<feature type="transmembrane region" description="Helical" evidence="8">
    <location>
        <begin position="313"/>
        <end position="334"/>
    </location>
</feature>
<dbReference type="RefSeq" id="WP_046103597.1">
    <property type="nucleotide sequence ID" value="NZ_JZEY01000054.1"/>
</dbReference>
<evidence type="ECO:0000256" key="2">
    <source>
        <dbReference type="ARBA" id="ARBA00022475"/>
    </source>
</evidence>